<feature type="transmembrane region" description="Helical" evidence="1">
    <location>
        <begin position="18"/>
        <end position="38"/>
    </location>
</feature>
<gene>
    <name evidence="2" type="ORF">BDV29DRAFT_20707</name>
</gene>
<keyword evidence="1" id="KW-0812">Transmembrane</keyword>
<keyword evidence="3" id="KW-1185">Reference proteome</keyword>
<reference evidence="2 3" key="1">
    <citation type="submission" date="2019-04" db="EMBL/GenBank/DDBJ databases">
        <title>Friends and foes A comparative genomics study of 23 Aspergillus species from section Flavi.</title>
        <authorList>
            <consortium name="DOE Joint Genome Institute"/>
            <person name="Kjaerbolling I."/>
            <person name="Vesth T."/>
            <person name="Frisvad J.C."/>
            <person name="Nybo J.L."/>
            <person name="Theobald S."/>
            <person name="Kildgaard S."/>
            <person name="Isbrandt T."/>
            <person name="Kuo A."/>
            <person name="Sato A."/>
            <person name="Lyhne E.K."/>
            <person name="Kogle M.E."/>
            <person name="Wiebenga A."/>
            <person name="Kun R.S."/>
            <person name="Lubbers R.J."/>
            <person name="Makela M.R."/>
            <person name="Barry K."/>
            <person name="Chovatia M."/>
            <person name="Clum A."/>
            <person name="Daum C."/>
            <person name="Haridas S."/>
            <person name="He G."/>
            <person name="LaButti K."/>
            <person name="Lipzen A."/>
            <person name="Mondo S."/>
            <person name="Riley R."/>
            <person name="Salamov A."/>
            <person name="Simmons B.A."/>
            <person name="Magnuson J.K."/>
            <person name="Henrissat B."/>
            <person name="Mortensen U.H."/>
            <person name="Larsen T.O."/>
            <person name="Devries R.P."/>
            <person name="Grigoriev I.V."/>
            <person name="Machida M."/>
            <person name="Baker S.E."/>
            <person name="Andersen M.R."/>
        </authorList>
    </citation>
    <scope>NUCLEOTIDE SEQUENCE [LARGE SCALE GENOMIC DNA]</scope>
    <source>
        <strain evidence="2 3">CBS 151.66</strain>
    </source>
</reference>
<keyword evidence="1" id="KW-0472">Membrane</keyword>
<accession>A0A5N5XBQ9</accession>
<evidence type="ECO:0000313" key="2">
    <source>
        <dbReference type="EMBL" id="KAB8078121.1"/>
    </source>
</evidence>
<name>A0A5N5XBQ9_9EURO</name>
<keyword evidence="1" id="KW-1133">Transmembrane helix</keyword>
<dbReference type="AlphaFoldDB" id="A0A5N5XBQ9"/>
<dbReference type="Proteomes" id="UP000326565">
    <property type="component" value="Unassembled WGS sequence"/>
</dbReference>
<evidence type="ECO:0000256" key="1">
    <source>
        <dbReference type="SAM" id="Phobius"/>
    </source>
</evidence>
<organism evidence="2 3">
    <name type="scientific">Aspergillus leporis</name>
    <dbReference type="NCBI Taxonomy" id="41062"/>
    <lineage>
        <taxon>Eukaryota</taxon>
        <taxon>Fungi</taxon>
        <taxon>Dikarya</taxon>
        <taxon>Ascomycota</taxon>
        <taxon>Pezizomycotina</taxon>
        <taxon>Eurotiomycetes</taxon>
        <taxon>Eurotiomycetidae</taxon>
        <taxon>Eurotiales</taxon>
        <taxon>Aspergillaceae</taxon>
        <taxon>Aspergillus</taxon>
        <taxon>Aspergillus subgen. Circumdati</taxon>
    </lineage>
</organism>
<dbReference type="EMBL" id="ML732161">
    <property type="protein sequence ID" value="KAB8078121.1"/>
    <property type="molecule type" value="Genomic_DNA"/>
</dbReference>
<sequence length="100" mass="10883">MDTCSQFGCSDSSPDPQLVVVCVLSLQVGLSSTYWVFLSVFRLTTKLILGAIVNQNGPSLPLAFQTLWKMSWTCDGAIYERGEPTGTKTEPISYVSNAKS</sequence>
<evidence type="ECO:0000313" key="3">
    <source>
        <dbReference type="Proteomes" id="UP000326565"/>
    </source>
</evidence>
<proteinExistence type="predicted"/>
<protein>
    <submittedName>
        <fullName evidence="2">Uncharacterized protein</fullName>
    </submittedName>
</protein>